<protein>
    <submittedName>
        <fullName evidence="1">Uncharacterized protein</fullName>
    </submittedName>
</protein>
<dbReference type="AlphaFoldDB" id="A0AAU7J9D4"/>
<sequence>MTPDKETCLAQYEQSIVRDEIDRMISYINPKDGALMRRREFARLVKPGRNIDGADATNFIGDCEDMLEQSSHLTPPHVKFLDFVLRTRVKTDIHSFDVRRS</sequence>
<reference evidence="1" key="1">
    <citation type="submission" date="2024-05" db="EMBL/GenBank/DDBJ databases">
        <authorList>
            <person name="Kim S."/>
            <person name="Heo J."/>
            <person name="Choi H."/>
            <person name="Choi Y."/>
            <person name="Kwon S.-W."/>
            <person name="Kim Y."/>
        </authorList>
    </citation>
    <scope>NUCLEOTIDE SEQUENCE</scope>
    <source>
        <strain evidence="1">KACC 23698</strain>
    </source>
</reference>
<proteinExistence type="predicted"/>
<accession>A0AAU7J9D4</accession>
<evidence type="ECO:0000313" key="1">
    <source>
        <dbReference type="EMBL" id="XBO36976.1"/>
    </source>
</evidence>
<gene>
    <name evidence="1" type="ORF">ABEG18_14650</name>
</gene>
<name>A0AAU7J9D4_9HYPH</name>
<dbReference type="RefSeq" id="WP_406853798.1">
    <property type="nucleotide sequence ID" value="NZ_CP157484.1"/>
</dbReference>
<organism evidence="1">
    <name type="scientific">Alsobacter sp. KACC 23698</name>
    <dbReference type="NCBI Taxonomy" id="3149229"/>
    <lineage>
        <taxon>Bacteria</taxon>
        <taxon>Pseudomonadati</taxon>
        <taxon>Pseudomonadota</taxon>
        <taxon>Alphaproteobacteria</taxon>
        <taxon>Hyphomicrobiales</taxon>
        <taxon>Alsobacteraceae</taxon>
        <taxon>Alsobacter</taxon>
    </lineage>
</organism>
<dbReference type="EMBL" id="CP157484">
    <property type="protein sequence ID" value="XBO36976.1"/>
    <property type="molecule type" value="Genomic_DNA"/>
</dbReference>